<reference evidence="1" key="1">
    <citation type="submission" date="2023-06" db="EMBL/GenBank/DDBJ databases">
        <authorList>
            <person name="Kurt Z."/>
        </authorList>
    </citation>
    <scope>NUCLEOTIDE SEQUENCE</scope>
</reference>
<reference evidence="2 3" key="2">
    <citation type="submission" date="2024-07" db="EMBL/GenBank/DDBJ databases">
        <authorList>
            <person name="Akdeniz Z."/>
        </authorList>
    </citation>
    <scope>NUCLEOTIDE SEQUENCE [LARGE SCALE GENOMIC DNA]</scope>
</reference>
<gene>
    <name evidence="1" type="ORF">HINF_LOCUS31469</name>
    <name evidence="2" type="ORF">HINF_LOCUS41686</name>
</gene>
<dbReference type="Proteomes" id="UP001642409">
    <property type="component" value="Unassembled WGS sequence"/>
</dbReference>
<evidence type="ECO:0000313" key="1">
    <source>
        <dbReference type="EMBL" id="CAI9943824.1"/>
    </source>
</evidence>
<keyword evidence="3" id="KW-1185">Reference proteome</keyword>
<comment type="caution">
    <text evidence="1">The sequence shown here is derived from an EMBL/GenBank/DDBJ whole genome shotgun (WGS) entry which is preliminary data.</text>
</comment>
<dbReference type="EMBL" id="CAXDID020000167">
    <property type="protein sequence ID" value="CAL6046350.1"/>
    <property type="molecule type" value="Genomic_DNA"/>
</dbReference>
<proteinExistence type="predicted"/>
<dbReference type="EMBL" id="CATOUU010000718">
    <property type="protein sequence ID" value="CAI9943824.1"/>
    <property type="molecule type" value="Genomic_DNA"/>
</dbReference>
<evidence type="ECO:0000313" key="2">
    <source>
        <dbReference type="EMBL" id="CAL6046350.1"/>
    </source>
</evidence>
<name>A0AA86U794_9EUKA</name>
<dbReference type="AlphaFoldDB" id="A0AA86U794"/>
<organism evidence="1">
    <name type="scientific">Hexamita inflata</name>
    <dbReference type="NCBI Taxonomy" id="28002"/>
    <lineage>
        <taxon>Eukaryota</taxon>
        <taxon>Metamonada</taxon>
        <taxon>Diplomonadida</taxon>
        <taxon>Hexamitidae</taxon>
        <taxon>Hexamitinae</taxon>
        <taxon>Hexamita</taxon>
    </lineage>
</organism>
<accession>A0AA86U794</accession>
<evidence type="ECO:0000313" key="3">
    <source>
        <dbReference type="Proteomes" id="UP001642409"/>
    </source>
</evidence>
<protein>
    <submittedName>
        <fullName evidence="2">Hypothetical_protein</fullName>
    </submittedName>
</protein>
<sequence>MGNATLLNQQLQANSSVLDKHIFDNVTLLNNAVTANSINLQNMINQSILQTNSTISTLNSSINLKYIQISNNFSSINSTLIQHNDTIFFLLNIVSDLQNQLVDKENAELEPELEISDFQLPELICNQIGFVQQFDISTISQTISSSNFTSSYVFGNTQIVNNAYINILDNSLTNSFSLYDQQTYYYHIKVQIGSQSMQTGSIISDQSIKSMNNINILSKIASMSSISSQLYILSRVSSGSSIRNLHVKMLISSSSNGNISLFGSQSGMLNIKNYQVSGAYYSQKCMSLCVQNSNQAQISITNVNFKPDIYTLGNQSSCLFAYISTSSIQIKLLVLQVGSISVNSLQTAQSSSSLIQFQYGGIVSQISASSVIIQNTAIQVFLKQTTNCINSSGIVIGASSTTMISINNLCVLEYSTFVGSVVNQSGVFGTIGGKISMFNVNINYSASGNGKFSNFGTIGVLIVDCTTGSFSNLQISFISINKMSYDDSEVNVATLIGSCLAKNMMINILHIQGNVSASSCVALVTGQQNSNVTINNLFLSNSNIFSSQISSGVSGLVKNICYIQGLLVQNIFVQSRVQGKAIYSAGIFGYTSNNQNKIQQCTINNITVFSQTLNNAESFASCMISYSINSSIIFEEIQINSINIEAQSQNMQGVSSGYISYLDNCQIQLSNLQSENITIVSNSCIPRSSGIIGIALFSQIHVIQSYINNSNILGTDVMYRNTGDLQSVSLCTGVLADSINSSILVKYISVIQSIITSTARQLSAAAGITGYLLNSNSTIRNINTINIFLNCTSLEWNSHSGAINSIVQDSCETMLNILIQYINIITHSLNDSYVGGITGWQNANYSSISAVQVQWLTIQTTSDINVISGGFIGQLKINYIILQLLSISNSNISSQTRHNNYGYCYTGSIIGKGIDITTFVIDNVKAQNIINNNVGYMVFSGAFIGALQTDTHIVANSLIKIMNSEINSIQIYYTAYNYKLINIILGLTTPATNVNTIQISSTKSLGFSSVNGVSIGNCENVQVQQINGNYQISENGCI</sequence>